<keyword evidence="2" id="KW-1277">Toxin-antitoxin system</keyword>
<dbReference type="Proteomes" id="UP000260351">
    <property type="component" value="Unassembled WGS sequence"/>
</dbReference>
<dbReference type="Pfam" id="PF03364">
    <property type="entry name" value="Polyketide_cyc"/>
    <property type="match status" value="1"/>
</dbReference>
<feature type="domain" description="Coenzyme Q-binding protein COQ10 START" evidence="3">
    <location>
        <begin position="10"/>
        <end position="134"/>
    </location>
</feature>
<name>A0A3E1K5K4_9GAMM</name>
<organism evidence="4 5">
    <name type="scientific">Wenzhouxiangella sediminis</name>
    <dbReference type="NCBI Taxonomy" id="1792836"/>
    <lineage>
        <taxon>Bacteria</taxon>
        <taxon>Pseudomonadati</taxon>
        <taxon>Pseudomonadota</taxon>
        <taxon>Gammaproteobacteria</taxon>
        <taxon>Chromatiales</taxon>
        <taxon>Wenzhouxiangellaceae</taxon>
        <taxon>Wenzhouxiangella</taxon>
    </lineage>
</organism>
<dbReference type="EMBL" id="QUZK01000051">
    <property type="protein sequence ID" value="RFF29238.1"/>
    <property type="molecule type" value="Genomic_DNA"/>
</dbReference>
<proteinExistence type="inferred from homology"/>
<dbReference type="PANTHER" id="PTHR12901">
    <property type="entry name" value="SPERM PROTEIN HOMOLOG"/>
    <property type="match status" value="1"/>
</dbReference>
<protein>
    <submittedName>
        <fullName evidence="4">Type II toxin-antitoxin system RatA family toxin</fullName>
    </submittedName>
</protein>
<dbReference type="SUPFAM" id="SSF55961">
    <property type="entry name" value="Bet v1-like"/>
    <property type="match status" value="1"/>
</dbReference>
<reference evidence="4 5" key="1">
    <citation type="submission" date="2018-08" db="EMBL/GenBank/DDBJ databases">
        <title>Wenzhouxiangella salilacus sp. nov., a novel bacterium isolated from a saline lake in Xinjiang Province, China.</title>
        <authorList>
            <person name="Han S."/>
        </authorList>
    </citation>
    <scope>NUCLEOTIDE SEQUENCE [LARGE SCALE GENOMIC DNA]</scope>
    <source>
        <strain evidence="4 5">XDB06</strain>
    </source>
</reference>
<accession>A0A3E1K5K4</accession>
<dbReference type="PANTHER" id="PTHR12901:SF10">
    <property type="entry name" value="COENZYME Q-BINDING PROTEIN COQ10, MITOCHONDRIAL"/>
    <property type="match status" value="1"/>
</dbReference>
<evidence type="ECO:0000313" key="5">
    <source>
        <dbReference type="Proteomes" id="UP000260351"/>
    </source>
</evidence>
<dbReference type="OrthoDB" id="9804759at2"/>
<dbReference type="RefSeq" id="WP_116651793.1">
    <property type="nucleotide sequence ID" value="NZ_QUZK01000051.1"/>
</dbReference>
<comment type="caution">
    <text evidence="4">The sequence shown here is derived from an EMBL/GenBank/DDBJ whole genome shotgun (WGS) entry which is preliminary data.</text>
</comment>
<dbReference type="AlphaFoldDB" id="A0A3E1K5K4"/>
<dbReference type="Gene3D" id="3.30.530.20">
    <property type="match status" value="1"/>
</dbReference>
<keyword evidence="5" id="KW-1185">Reference proteome</keyword>
<dbReference type="InterPro" id="IPR005031">
    <property type="entry name" value="COQ10_START"/>
</dbReference>
<dbReference type="InterPro" id="IPR023393">
    <property type="entry name" value="START-like_dom_sf"/>
</dbReference>
<dbReference type="GO" id="GO:0048039">
    <property type="term" value="F:ubiquinone binding"/>
    <property type="evidence" value="ECO:0007669"/>
    <property type="project" value="InterPro"/>
</dbReference>
<comment type="similarity">
    <text evidence="1">Belongs to the ribosome association toxin RatA family.</text>
</comment>
<sequence length="143" mass="16373">MPEVHRSALVPYTPAQMYGLVRDVDSYPKFLAWVRSAEVHREDESHQLATLEVQLAGLVRRFTTRNTLVPDEKLIMELDRGPFDDLSGSWSFSPVAEGCRVSLDLRFHVGGGLFLRPFQRNFSRMADRMVDDFTRRAHQVHGG</sequence>
<evidence type="ECO:0000256" key="2">
    <source>
        <dbReference type="ARBA" id="ARBA00022649"/>
    </source>
</evidence>
<dbReference type="GO" id="GO:0045333">
    <property type="term" value="P:cellular respiration"/>
    <property type="evidence" value="ECO:0007669"/>
    <property type="project" value="InterPro"/>
</dbReference>
<gene>
    <name evidence="4" type="ORF">DZC52_14135</name>
</gene>
<evidence type="ECO:0000259" key="3">
    <source>
        <dbReference type="Pfam" id="PF03364"/>
    </source>
</evidence>
<evidence type="ECO:0000256" key="1">
    <source>
        <dbReference type="ARBA" id="ARBA00008918"/>
    </source>
</evidence>
<evidence type="ECO:0000313" key="4">
    <source>
        <dbReference type="EMBL" id="RFF29238.1"/>
    </source>
</evidence>
<dbReference type="InterPro" id="IPR044996">
    <property type="entry name" value="COQ10-like"/>
</dbReference>
<dbReference type="CDD" id="cd07813">
    <property type="entry name" value="COQ10p_like"/>
    <property type="match status" value="1"/>
</dbReference>